<evidence type="ECO:0000313" key="2">
    <source>
        <dbReference type="EMBL" id="GAA0151626.1"/>
    </source>
</evidence>
<dbReference type="AlphaFoldDB" id="A0AAV3PLP3"/>
<sequence length="100" mass="11164">MCGEPNHNKRSCPQNKKQGETTTEQGETSIATTKKKAAHKKGKAATKTKMKGFRRTLHKSVNLWGLGMKVAARTNNLRRSDVEKISTDNNLCNGNFWCSK</sequence>
<organism evidence="2 3">
    <name type="scientific">Lithospermum erythrorhizon</name>
    <name type="common">Purple gromwell</name>
    <name type="synonym">Lithospermum officinale var. erythrorhizon</name>
    <dbReference type="NCBI Taxonomy" id="34254"/>
    <lineage>
        <taxon>Eukaryota</taxon>
        <taxon>Viridiplantae</taxon>
        <taxon>Streptophyta</taxon>
        <taxon>Embryophyta</taxon>
        <taxon>Tracheophyta</taxon>
        <taxon>Spermatophyta</taxon>
        <taxon>Magnoliopsida</taxon>
        <taxon>eudicotyledons</taxon>
        <taxon>Gunneridae</taxon>
        <taxon>Pentapetalae</taxon>
        <taxon>asterids</taxon>
        <taxon>lamiids</taxon>
        <taxon>Boraginales</taxon>
        <taxon>Boraginaceae</taxon>
        <taxon>Boraginoideae</taxon>
        <taxon>Lithospermeae</taxon>
        <taxon>Lithospermum</taxon>
    </lineage>
</organism>
<feature type="compositionally biased region" description="Basic residues" evidence="1">
    <location>
        <begin position="33"/>
        <end position="50"/>
    </location>
</feature>
<feature type="region of interest" description="Disordered" evidence="1">
    <location>
        <begin position="1"/>
        <end position="50"/>
    </location>
</feature>
<dbReference type="Proteomes" id="UP001454036">
    <property type="component" value="Unassembled WGS sequence"/>
</dbReference>
<dbReference type="EMBL" id="BAABME010033065">
    <property type="protein sequence ID" value="GAA0151626.1"/>
    <property type="molecule type" value="Genomic_DNA"/>
</dbReference>
<gene>
    <name evidence="2" type="ORF">LIER_43148</name>
</gene>
<feature type="compositionally biased region" description="Low complexity" evidence="1">
    <location>
        <begin position="20"/>
        <end position="32"/>
    </location>
</feature>
<evidence type="ECO:0000256" key="1">
    <source>
        <dbReference type="SAM" id="MobiDB-lite"/>
    </source>
</evidence>
<keyword evidence="3" id="KW-1185">Reference proteome</keyword>
<name>A0AAV3PLP3_LITER</name>
<comment type="caution">
    <text evidence="2">The sequence shown here is derived from an EMBL/GenBank/DDBJ whole genome shotgun (WGS) entry which is preliminary data.</text>
</comment>
<evidence type="ECO:0000313" key="3">
    <source>
        <dbReference type="Proteomes" id="UP001454036"/>
    </source>
</evidence>
<accession>A0AAV3PLP3</accession>
<protein>
    <submittedName>
        <fullName evidence="2">Uncharacterized protein</fullName>
    </submittedName>
</protein>
<proteinExistence type="predicted"/>
<reference evidence="2 3" key="1">
    <citation type="submission" date="2024-01" db="EMBL/GenBank/DDBJ databases">
        <title>The complete chloroplast genome sequence of Lithospermum erythrorhizon: insights into the phylogenetic relationship among Boraginaceae species and the maternal lineages of purple gromwells.</title>
        <authorList>
            <person name="Okada T."/>
            <person name="Watanabe K."/>
        </authorList>
    </citation>
    <scope>NUCLEOTIDE SEQUENCE [LARGE SCALE GENOMIC DNA]</scope>
</reference>